<dbReference type="PANTHER" id="PTHR43081:SF17">
    <property type="entry name" value="BLL5647 PROTEIN"/>
    <property type="match status" value="1"/>
</dbReference>
<evidence type="ECO:0000313" key="7">
    <source>
        <dbReference type="EMBL" id="SDD06543.1"/>
    </source>
</evidence>
<dbReference type="GO" id="GO:0006171">
    <property type="term" value="P:cAMP biosynthetic process"/>
    <property type="evidence" value="ECO:0007669"/>
    <property type="project" value="TreeGrafter"/>
</dbReference>
<sequence length="570" mass="61755">MTARDRNRDAGILWRGNWATRTRIVTGLILFSFALFHFLNIGLGLFSPELMHGFQDLRQAITRSLAGEAILLAALLLHAGLALGKVATRRTLRMPAWEALQIGLGVAIPLLLIEHMVHTGVAHRVFGVNDRMDYIMSLIWGTPDGAWQALLLLIVWGHGCLGLHFWLRLKPWWRNASHWLAAGAALVPAFALAGFMVEGRRIRAEMADPETRAALFEWFNWPSPENFATLIRTATLADYVFWSILALVAAIYGGRKLVNRRRPVRIRYVDGPEITSARGPTLLEISQANGVPHTALCGGKGRCTTCRVVIEEGLDLLHPPSDMELASLRAVNAAPNTRLACQIRPSDPATVFRVFRPEGGRNRAHASQGQERQLAVLFLDMRGFTARTTGQLPYDVVFLLNRFFDAIVPSVTGAGGTVDKYLGDGFLAVFEARDADTSARAGIDAARSIGAALKLFNRTLAAEGAAPVRIGMGLHLGNLVLGEIGAGGHAPRTIIGDTVNAASRLEAETKALGVELLVSEAVLVAAGIETTGLDLQEFTLRGVPEPVRALPVSDAARLSLAATPAEQRSE</sequence>
<dbReference type="GO" id="GO:0035556">
    <property type="term" value="P:intracellular signal transduction"/>
    <property type="evidence" value="ECO:0007669"/>
    <property type="project" value="InterPro"/>
</dbReference>
<dbReference type="AlphaFoldDB" id="A0A1G6RQ48"/>
<dbReference type="Proteomes" id="UP000199628">
    <property type="component" value="Unassembled WGS sequence"/>
</dbReference>
<name>A0A1G6RQ48_9RHOB</name>
<organism evidence="7 8">
    <name type="scientific">Ruegeria marina</name>
    <dbReference type="NCBI Taxonomy" id="639004"/>
    <lineage>
        <taxon>Bacteria</taxon>
        <taxon>Pseudomonadati</taxon>
        <taxon>Pseudomonadota</taxon>
        <taxon>Alphaproteobacteria</taxon>
        <taxon>Rhodobacterales</taxon>
        <taxon>Roseobacteraceae</taxon>
        <taxon>Ruegeria</taxon>
    </lineage>
</organism>
<dbReference type="GO" id="GO:0004016">
    <property type="term" value="F:adenylate cyclase activity"/>
    <property type="evidence" value="ECO:0007669"/>
    <property type="project" value="UniProtKB-ARBA"/>
</dbReference>
<feature type="transmembrane region" description="Helical" evidence="4">
    <location>
        <begin position="99"/>
        <end position="126"/>
    </location>
</feature>
<dbReference type="PROSITE" id="PS51085">
    <property type="entry name" value="2FE2S_FER_2"/>
    <property type="match status" value="1"/>
</dbReference>
<dbReference type="Gene3D" id="3.10.20.30">
    <property type="match status" value="1"/>
</dbReference>
<evidence type="ECO:0000256" key="1">
    <source>
        <dbReference type="ARBA" id="ARBA00004651"/>
    </source>
</evidence>
<evidence type="ECO:0000256" key="4">
    <source>
        <dbReference type="SAM" id="Phobius"/>
    </source>
</evidence>
<evidence type="ECO:0000259" key="6">
    <source>
        <dbReference type="PROSITE" id="PS51085"/>
    </source>
</evidence>
<gene>
    <name evidence="7" type="ORF">SAMN04488239_10534</name>
</gene>
<evidence type="ECO:0000256" key="2">
    <source>
        <dbReference type="ARBA" id="ARBA00022475"/>
    </source>
</evidence>
<feature type="transmembrane region" description="Helical" evidence="4">
    <location>
        <begin position="24"/>
        <end position="46"/>
    </location>
</feature>
<dbReference type="SUPFAM" id="SSF55073">
    <property type="entry name" value="Nucleotide cyclase"/>
    <property type="match status" value="1"/>
</dbReference>
<dbReference type="InterPro" id="IPR012675">
    <property type="entry name" value="Beta-grasp_dom_sf"/>
</dbReference>
<dbReference type="Pfam" id="PF00211">
    <property type="entry name" value="Guanylate_cyc"/>
    <property type="match status" value="1"/>
</dbReference>
<feature type="transmembrane region" description="Helical" evidence="4">
    <location>
        <begin position="146"/>
        <end position="167"/>
    </location>
</feature>
<dbReference type="SUPFAM" id="SSF54292">
    <property type="entry name" value="2Fe-2S ferredoxin-like"/>
    <property type="match status" value="1"/>
</dbReference>
<dbReference type="InterPro" id="IPR001041">
    <property type="entry name" value="2Fe-2S_ferredoxin-type"/>
</dbReference>
<dbReference type="InterPro" id="IPR034804">
    <property type="entry name" value="SQR/QFR_C/D"/>
</dbReference>
<evidence type="ECO:0000259" key="5">
    <source>
        <dbReference type="PROSITE" id="PS50125"/>
    </source>
</evidence>
<keyword evidence="4" id="KW-1133">Transmembrane helix</keyword>
<keyword evidence="4" id="KW-0812">Transmembrane</keyword>
<proteinExistence type="predicted"/>
<dbReference type="PANTHER" id="PTHR43081">
    <property type="entry name" value="ADENYLATE CYCLASE, TERMINAL-DIFFERENTIATION SPECIFIC-RELATED"/>
    <property type="match status" value="1"/>
</dbReference>
<dbReference type="GO" id="GO:0051536">
    <property type="term" value="F:iron-sulfur cluster binding"/>
    <property type="evidence" value="ECO:0007669"/>
    <property type="project" value="InterPro"/>
</dbReference>
<comment type="subcellular location">
    <subcellularLocation>
        <location evidence="1">Cell membrane</location>
        <topology evidence="1">Multi-pass membrane protein</topology>
    </subcellularLocation>
</comment>
<dbReference type="InterPro" id="IPR001054">
    <property type="entry name" value="A/G_cyclase"/>
</dbReference>
<reference evidence="8" key="1">
    <citation type="submission" date="2016-10" db="EMBL/GenBank/DDBJ databases">
        <authorList>
            <person name="Varghese N."/>
            <person name="Submissions S."/>
        </authorList>
    </citation>
    <scope>NUCLEOTIDE SEQUENCE [LARGE SCALE GENOMIC DNA]</scope>
    <source>
        <strain evidence="8">CGMCC 1.9108</strain>
    </source>
</reference>
<accession>A0A1G6RQ48</accession>
<dbReference type="OrthoDB" id="341967at2"/>
<dbReference type="RefSeq" id="WP_093029798.1">
    <property type="nucleotide sequence ID" value="NZ_FMZV01000005.1"/>
</dbReference>
<feature type="domain" description="2Fe-2S ferredoxin-type" evidence="6">
    <location>
        <begin position="262"/>
        <end position="358"/>
    </location>
</feature>
<feature type="domain" description="Guanylate cyclase" evidence="5">
    <location>
        <begin position="375"/>
        <end position="506"/>
    </location>
</feature>
<dbReference type="Pfam" id="PF00111">
    <property type="entry name" value="Fer2"/>
    <property type="match status" value="1"/>
</dbReference>
<dbReference type="InterPro" id="IPR029787">
    <property type="entry name" value="Nucleotide_cyclase"/>
</dbReference>
<keyword evidence="2" id="KW-1003">Cell membrane</keyword>
<dbReference type="STRING" id="639004.SAMN04488239_10534"/>
<dbReference type="SMART" id="SM00044">
    <property type="entry name" value="CYCc"/>
    <property type="match status" value="1"/>
</dbReference>
<feature type="transmembrane region" description="Helical" evidence="4">
    <location>
        <begin position="179"/>
        <end position="197"/>
    </location>
</feature>
<dbReference type="Gene3D" id="3.30.70.1230">
    <property type="entry name" value="Nucleotide cyclase"/>
    <property type="match status" value="1"/>
</dbReference>
<dbReference type="InterPro" id="IPR050697">
    <property type="entry name" value="Adenylyl/Guanylyl_Cyclase_3/4"/>
</dbReference>
<dbReference type="PROSITE" id="PS50125">
    <property type="entry name" value="GUANYLATE_CYCLASE_2"/>
    <property type="match status" value="1"/>
</dbReference>
<feature type="transmembrane region" description="Helical" evidence="4">
    <location>
        <begin position="66"/>
        <end position="87"/>
    </location>
</feature>
<evidence type="ECO:0000313" key="8">
    <source>
        <dbReference type="Proteomes" id="UP000199628"/>
    </source>
</evidence>
<evidence type="ECO:0000256" key="3">
    <source>
        <dbReference type="ARBA" id="ARBA00023136"/>
    </source>
</evidence>
<dbReference type="CDD" id="cd00207">
    <property type="entry name" value="fer2"/>
    <property type="match status" value="1"/>
</dbReference>
<dbReference type="SUPFAM" id="SSF81343">
    <property type="entry name" value="Fumarate reductase respiratory complex transmembrane subunits"/>
    <property type="match status" value="1"/>
</dbReference>
<dbReference type="GO" id="GO:0005886">
    <property type="term" value="C:plasma membrane"/>
    <property type="evidence" value="ECO:0007669"/>
    <property type="project" value="UniProtKB-SubCell"/>
</dbReference>
<feature type="transmembrane region" description="Helical" evidence="4">
    <location>
        <begin position="239"/>
        <end position="258"/>
    </location>
</feature>
<keyword evidence="3 4" id="KW-0472">Membrane</keyword>
<dbReference type="EMBL" id="FMZV01000005">
    <property type="protein sequence ID" value="SDD06543.1"/>
    <property type="molecule type" value="Genomic_DNA"/>
</dbReference>
<protein>
    <submittedName>
        <fullName evidence="7">Adenylate/guanylate cyclase</fullName>
    </submittedName>
</protein>
<keyword evidence="8" id="KW-1185">Reference proteome</keyword>
<dbReference type="CDD" id="cd07302">
    <property type="entry name" value="CHD"/>
    <property type="match status" value="1"/>
</dbReference>
<dbReference type="InterPro" id="IPR036010">
    <property type="entry name" value="2Fe-2S_ferredoxin-like_sf"/>
</dbReference>